<comment type="similarity">
    <text evidence="11">Belongs to the methyltransferase superfamily. Trm-G10 family.</text>
</comment>
<evidence type="ECO:0000256" key="5">
    <source>
        <dbReference type="ARBA" id="ARBA00022679"/>
    </source>
</evidence>
<keyword evidence="2" id="KW-0963">Cytoplasm</keyword>
<evidence type="ECO:0000313" key="16">
    <source>
        <dbReference type="EMBL" id="ALU31234.1"/>
    </source>
</evidence>
<keyword evidence="4 16" id="KW-0489">Methyltransferase</keyword>
<keyword evidence="6" id="KW-0949">S-adenosyl-L-methionine</keyword>
<comment type="subcellular location">
    <subcellularLocation>
        <location evidence="1">Cytoplasm</location>
    </subcellularLocation>
</comment>
<evidence type="ECO:0000256" key="12">
    <source>
        <dbReference type="ARBA" id="ARBA00066936"/>
    </source>
</evidence>
<evidence type="ECO:0000256" key="2">
    <source>
        <dbReference type="ARBA" id="ARBA00022490"/>
    </source>
</evidence>
<name>A0A0U2WYL2_9CREN</name>
<dbReference type="GO" id="GO:0030488">
    <property type="term" value="P:tRNA methylation"/>
    <property type="evidence" value="ECO:0007669"/>
    <property type="project" value="TreeGrafter"/>
</dbReference>
<dbReference type="PaxDb" id="1435377-SUSAZ_06125"/>
<keyword evidence="3" id="KW-0820">tRNA-binding</keyword>
<feature type="domain" description="Ribosomal RNA large subunit methyltransferase K/L-like methyltransferase" evidence="14">
    <location>
        <begin position="136"/>
        <end position="287"/>
    </location>
</feature>
<dbReference type="InterPro" id="IPR029063">
    <property type="entry name" value="SAM-dependent_MTases_sf"/>
</dbReference>
<evidence type="ECO:0000259" key="14">
    <source>
        <dbReference type="Pfam" id="PF01170"/>
    </source>
</evidence>
<keyword evidence="8" id="KW-0694">RNA-binding</keyword>
<dbReference type="EC" id="2.1.1.213" evidence="12"/>
<dbReference type="SUPFAM" id="SSF53335">
    <property type="entry name" value="S-adenosyl-L-methionine-dependent methyltransferases"/>
    <property type="match status" value="1"/>
</dbReference>
<dbReference type="Gene3D" id="3.40.50.150">
    <property type="entry name" value="Vaccinia Virus protein VP39"/>
    <property type="match status" value="1"/>
</dbReference>
<evidence type="ECO:0000256" key="9">
    <source>
        <dbReference type="ARBA" id="ARBA00051883"/>
    </source>
</evidence>
<dbReference type="CDD" id="cd02440">
    <property type="entry name" value="AdoMet_MTases"/>
    <property type="match status" value="1"/>
</dbReference>
<protein>
    <recommendedName>
        <fullName evidence="12">tRNA (guanine(10)-N(2))-dimethyltransferase</fullName>
        <ecNumber evidence="12">2.1.1.213</ecNumber>
    </recommendedName>
    <alternativeName>
        <fullName evidence="13">tRNA:G10 dimethyltransferase</fullName>
    </alternativeName>
</protein>
<sequence>MNYAILNLSNIFLALDELRALNGKDISYFYGISLYEGDPYIAKRSALIKVSGKLISVGNDIEKIKGDIKGNCYSVDLHVPSREDKEYAKNVYEELIKSINLSKRCNKLDVIVSEGQIVVGERYAEKDTESIARHSKRPYTRSGSLNVELARLMINLSRSRSNVLDPFVGTGTILIEANWLGLKCIGIDIDEQMIKNTKINLDYFHYECELIHADTNTLPITRSEAIVTDPPYGRSFTPKGLSELYQNFFAEASNVTKNLIFTTDSRFDWRDTLKSYGFKQIKIHTVYEHKSLSRAIYVVRK</sequence>
<evidence type="ECO:0000256" key="11">
    <source>
        <dbReference type="ARBA" id="ARBA00061338"/>
    </source>
</evidence>
<dbReference type="GO" id="GO:0000049">
    <property type="term" value="F:tRNA binding"/>
    <property type="evidence" value="ECO:0007669"/>
    <property type="project" value="UniProtKB-KW"/>
</dbReference>
<proteinExistence type="inferred from homology"/>
<evidence type="ECO:0000256" key="10">
    <source>
        <dbReference type="ARBA" id="ARBA00054380"/>
    </source>
</evidence>
<keyword evidence="5 16" id="KW-0808">Transferase</keyword>
<dbReference type="OMA" id="RAIYVVE"/>
<dbReference type="GeneID" id="14551788"/>
<evidence type="ECO:0000256" key="6">
    <source>
        <dbReference type="ARBA" id="ARBA00022691"/>
    </source>
</evidence>
<dbReference type="Proteomes" id="UP000060043">
    <property type="component" value="Chromosome"/>
</dbReference>
<accession>A0A0U2WYL2</accession>
<dbReference type="FunFam" id="3.40.50.150:FF:000251">
    <property type="entry name" value="Putative RNA methylase"/>
    <property type="match status" value="1"/>
</dbReference>
<dbReference type="PANTHER" id="PTHR14911:SF13">
    <property type="entry name" value="TRNA (GUANINE(6)-N2)-METHYLTRANSFERASE THUMP3"/>
    <property type="match status" value="1"/>
</dbReference>
<reference evidence="17 18" key="1">
    <citation type="submission" date="2015-12" db="EMBL/GenBank/DDBJ databases">
        <title>A stable core within a dynamic pangenome in Sulfolobus acidocaldarius.</title>
        <authorList>
            <person name="Anderson R."/>
            <person name="Kouris A."/>
            <person name="Seward C."/>
            <person name="Campbell K."/>
            <person name="Whitaker R."/>
        </authorList>
    </citation>
    <scope>NUCLEOTIDE SEQUENCE [LARGE SCALE GENOMIC DNA]</scope>
    <source>
        <strain evidence="15 18">GG12-C01-09</strain>
        <strain evidence="16 17">NG05B_CO5_07</strain>
    </source>
</reference>
<evidence type="ECO:0000256" key="4">
    <source>
        <dbReference type="ARBA" id="ARBA00022603"/>
    </source>
</evidence>
<dbReference type="GO" id="GO:0005737">
    <property type="term" value="C:cytoplasm"/>
    <property type="evidence" value="ECO:0007669"/>
    <property type="project" value="UniProtKB-SubCell"/>
</dbReference>
<comment type="function">
    <text evidence="10">Catalyzes the adenosylmethionine-dependent methylation of the exocyclic amino group (N(2)) of guanosine at position 10 of various tRNAs. Acts via a two-step process that leads to the formation of either N(2)-monomethyl (m(2)G) or N(2)-dimethylguanosine (m(2)(2)G).</text>
</comment>
<dbReference type="InterPro" id="IPR002052">
    <property type="entry name" value="DNA_methylase_N6_adenine_CS"/>
</dbReference>
<dbReference type="EMBL" id="CP013694">
    <property type="protein sequence ID" value="ALU28525.1"/>
    <property type="molecule type" value="Genomic_DNA"/>
</dbReference>
<dbReference type="InterPro" id="IPR000241">
    <property type="entry name" value="RlmKL-like_Mtase"/>
</dbReference>
<evidence type="ECO:0000313" key="18">
    <source>
        <dbReference type="Proteomes" id="UP000065473"/>
    </source>
</evidence>
<evidence type="ECO:0000313" key="17">
    <source>
        <dbReference type="Proteomes" id="UP000060043"/>
    </source>
</evidence>
<evidence type="ECO:0000313" key="15">
    <source>
        <dbReference type="EMBL" id="ALU28525.1"/>
    </source>
</evidence>
<dbReference type="Proteomes" id="UP000065473">
    <property type="component" value="Chromosome"/>
</dbReference>
<dbReference type="AlphaFoldDB" id="A0A0U2WYL2"/>
<dbReference type="STRING" id="1435377.SUSAZ_06125"/>
<dbReference type="GO" id="GO:0160101">
    <property type="term" value="F:tRNA (guanine(10)-N2)-dimethyltransferase activity"/>
    <property type="evidence" value="ECO:0007669"/>
    <property type="project" value="UniProtKB-EC"/>
</dbReference>
<comment type="catalytic activity">
    <reaction evidence="9">
        <text>guanosine(10) in tRNA + 2 S-adenosyl-L-methionine = N(2)-dimethylguanosine(10) in tRNA + 2 S-adenosyl-L-homocysteine + 2 H(+)</text>
        <dbReference type="Rhea" id="RHEA:43124"/>
        <dbReference type="Rhea" id="RHEA-COMP:10355"/>
        <dbReference type="Rhea" id="RHEA-COMP:10358"/>
        <dbReference type="ChEBI" id="CHEBI:15378"/>
        <dbReference type="ChEBI" id="CHEBI:57856"/>
        <dbReference type="ChEBI" id="CHEBI:59789"/>
        <dbReference type="ChEBI" id="CHEBI:74269"/>
        <dbReference type="ChEBI" id="CHEBI:74513"/>
        <dbReference type="EC" id="2.1.1.213"/>
    </reaction>
</comment>
<keyword evidence="7" id="KW-0819">tRNA processing</keyword>
<evidence type="ECO:0000256" key="8">
    <source>
        <dbReference type="ARBA" id="ARBA00022884"/>
    </source>
</evidence>
<dbReference type="PROSITE" id="PS00092">
    <property type="entry name" value="N6_MTASE"/>
    <property type="match status" value="1"/>
</dbReference>
<evidence type="ECO:0000256" key="7">
    <source>
        <dbReference type="ARBA" id="ARBA00022694"/>
    </source>
</evidence>
<organism evidence="16 17">
    <name type="scientific">Sulfolobus acidocaldarius</name>
    <dbReference type="NCBI Taxonomy" id="2285"/>
    <lineage>
        <taxon>Archaea</taxon>
        <taxon>Thermoproteota</taxon>
        <taxon>Thermoprotei</taxon>
        <taxon>Sulfolobales</taxon>
        <taxon>Sulfolobaceae</taxon>
        <taxon>Sulfolobus</taxon>
    </lineage>
</organism>
<evidence type="ECO:0000256" key="13">
    <source>
        <dbReference type="ARBA" id="ARBA00082665"/>
    </source>
</evidence>
<evidence type="ECO:0000256" key="3">
    <source>
        <dbReference type="ARBA" id="ARBA00022555"/>
    </source>
</evidence>
<dbReference type="EMBL" id="CP013695">
    <property type="protein sequence ID" value="ALU31234.1"/>
    <property type="molecule type" value="Genomic_DNA"/>
</dbReference>
<dbReference type="Pfam" id="PF01170">
    <property type="entry name" value="UPF0020"/>
    <property type="match status" value="1"/>
</dbReference>
<dbReference type="RefSeq" id="WP_011278127.1">
    <property type="nucleotide sequence ID" value="NZ_BHWZ01000003.1"/>
</dbReference>
<dbReference type="PANTHER" id="PTHR14911">
    <property type="entry name" value="THUMP DOMAIN-CONTAINING"/>
    <property type="match status" value="1"/>
</dbReference>
<gene>
    <name evidence="15" type="ORF">ATY89_00085</name>
    <name evidence="16" type="ORF">ATZ20_03130</name>
</gene>
<evidence type="ECO:0000256" key="1">
    <source>
        <dbReference type="ARBA" id="ARBA00004496"/>
    </source>
</evidence>
<dbReference type="OrthoDB" id="7080at2157"/>